<dbReference type="EMBL" id="JBHTLX010000016">
    <property type="protein sequence ID" value="MFD1248360.1"/>
    <property type="molecule type" value="Genomic_DNA"/>
</dbReference>
<dbReference type="SUPFAM" id="SSF52833">
    <property type="entry name" value="Thioredoxin-like"/>
    <property type="match status" value="1"/>
</dbReference>
<evidence type="ECO:0000259" key="3">
    <source>
        <dbReference type="PROSITE" id="PS51352"/>
    </source>
</evidence>
<dbReference type="InterPro" id="IPR036249">
    <property type="entry name" value="Thioredoxin-like_sf"/>
</dbReference>
<accession>A0ABW3W1M1</accession>
<reference evidence="5" key="1">
    <citation type="journal article" date="2019" name="Int. J. Syst. Evol. Microbiol.">
        <title>The Global Catalogue of Microorganisms (GCM) 10K type strain sequencing project: providing services to taxonomists for standard genome sequencing and annotation.</title>
        <authorList>
            <consortium name="The Broad Institute Genomics Platform"/>
            <consortium name="The Broad Institute Genome Sequencing Center for Infectious Disease"/>
            <person name="Wu L."/>
            <person name="Ma J."/>
        </authorList>
    </citation>
    <scope>NUCLEOTIDE SEQUENCE [LARGE SCALE GENOMIC DNA]</scope>
    <source>
        <strain evidence="5">CCUG 52478</strain>
    </source>
</reference>
<dbReference type="CDD" id="cd02968">
    <property type="entry name" value="SCO"/>
    <property type="match status" value="1"/>
</dbReference>
<sequence length="203" mass="21894">MPESRRRPLTLAAVVAVLGLLLAACGSTPEKFTGTRLDNPYTAPDVELTDTAGAPYSLAKDSRKPLTIVFFGYTHCADYCPLVMNNLSAALNRLDSADRAKVDVVFVTTDPARDDEKTLRKYLDGYGKDFIGLTGPLPTIIEAGEPLHVYVNDGVKLPTGGYDLGGHSTFTLGMRGDHAVALWSQETSSIEFAADFHALLNDD</sequence>
<dbReference type="InterPro" id="IPR013766">
    <property type="entry name" value="Thioredoxin_domain"/>
</dbReference>
<gene>
    <name evidence="4" type="ORF">ACFQ3F_11240</name>
</gene>
<evidence type="ECO:0000256" key="1">
    <source>
        <dbReference type="ARBA" id="ARBA00010996"/>
    </source>
</evidence>
<comment type="caution">
    <text evidence="4">The sequence shown here is derived from an EMBL/GenBank/DDBJ whole genome shotgun (WGS) entry which is preliminary data.</text>
</comment>
<comment type="similarity">
    <text evidence="1">Belongs to the SCO1/2 family.</text>
</comment>
<name>A0ABW3W1M1_9ACTN</name>
<dbReference type="PANTHER" id="PTHR12151:SF25">
    <property type="entry name" value="LINALOOL DEHYDRATASE_ISOMERASE DOMAIN-CONTAINING PROTEIN"/>
    <property type="match status" value="1"/>
</dbReference>
<feature type="domain" description="Thioredoxin" evidence="3">
    <location>
        <begin position="37"/>
        <end position="176"/>
    </location>
</feature>
<dbReference type="PROSITE" id="PS51257">
    <property type="entry name" value="PROKAR_LIPOPROTEIN"/>
    <property type="match status" value="1"/>
</dbReference>
<protein>
    <submittedName>
        <fullName evidence="4">SCO family protein</fullName>
    </submittedName>
</protein>
<dbReference type="PROSITE" id="PS51352">
    <property type="entry name" value="THIOREDOXIN_2"/>
    <property type="match status" value="1"/>
</dbReference>
<dbReference type="Gene3D" id="3.40.30.10">
    <property type="entry name" value="Glutaredoxin"/>
    <property type="match status" value="1"/>
</dbReference>
<keyword evidence="5" id="KW-1185">Reference proteome</keyword>
<proteinExistence type="inferred from homology"/>
<dbReference type="Proteomes" id="UP001597229">
    <property type="component" value="Unassembled WGS sequence"/>
</dbReference>
<organism evidence="4 5">
    <name type="scientific">Nocardioides ginsengisoli</name>
    <dbReference type="NCBI Taxonomy" id="363868"/>
    <lineage>
        <taxon>Bacteria</taxon>
        <taxon>Bacillati</taxon>
        <taxon>Actinomycetota</taxon>
        <taxon>Actinomycetes</taxon>
        <taxon>Propionibacteriales</taxon>
        <taxon>Nocardioidaceae</taxon>
        <taxon>Nocardioides</taxon>
    </lineage>
</organism>
<dbReference type="InterPro" id="IPR003782">
    <property type="entry name" value="SCO1/SenC"/>
</dbReference>
<evidence type="ECO:0000313" key="4">
    <source>
        <dbReference type="EMBL" id="MFD1248360.1"/>
    </source>
</evidence>
<dbReference type="PANTHER" id="PTHR12151">
    <property type="entry name" value="ELECTRON TRANSPORT PROTIN SCO1/SENC FAMILY MEMBER"/>
    <property type="match status" value="1"/>
</dbReference>
<dbReference type="RefSeq" id="WP_367917874.1">
    <property type="nucleotide sequence ID" value="NZ_BAABAC010000006.1"/>
</dbReference>
<evidence type="ECO:0000256" key="2">
    <source>
        <dbReference type="ARBA" id="ARBA00023008"/>
    </source>
</evidence>
<dbReference type="Pfam" id="PF02630">
    <property type="entry name" value="SCO1-SenC"/>
    <property type="match status" value="1"/>
</dbReference>
<evidence type="ECO:0000313" key="5">
    <source>
        <dbReference type="Proteomes" id="UP001597229"/>
    </source>
</evidence>
<keyword evidence="2" id="KW-0186">Copper</keyword>